<accession>A0A917V9E3</accession>
<evidence type="ECO:0000256" key="1">
    <source>
        <dbReference type="ARBA" id="ARBA00023015"/>
    </source>
</evidence>
<evidence type="ECO:0000256" key="2">
    <source>
        <dbReference type="ARBA" id="ARBA00023125"/>
    </source>
</evidence>
<gene>
    <name evidence="5" type="ORF">GCM10011591_23790</name>
</gene>
<dbReference type="SMART" id="SM00895">
    <property type="entry name" value="FCD"/>
    <property type="match status" value="1"/>
</dbReference>
<dbReference type="InterPro" id="IPR036390">
    <property type="entry name" value="WH_DNA-bd_sf"/>
</dbReference>
<dbReference type="SUPFAM" id="SSF46785">
    <property type="entry name" value="Winged helix' DNA-binding domain"/>
    <property type="match status" value="1"/>
</dbReference>
<name>A0A917V9E3_9NOCA</name>
<keyword evidence="6" id="KW-1185">Reference proteome</keyword>
<evidence type="ECO:0000313" key="5">
    <source>
        <dbReference type="EMBL" id="GGK51403.1"/>
    </source>
</evidence>
<dbReference type="SMART" id="SM00345">
    <property type="entry name" value="HTH_GNTR"/>
    <property type="match status" value="1"/>
</dbReference>
<reference evidence="5" key="1">
    <citation type="journal article" date="2014" name="Int. J. Syst. Evol. Microbiol.">
        <title>Complete genome sequence of Corynebacterium casei LMG S-19264T (=DSM 44701T), isolated from a smear-ripened cheese.</title>
        <authorList>
            <consortium name="US DOE Joint Genome Institute (JGI-PGF)"/>
            <person name="Walter F."/>
            <person name="Albersmeier A."/>
            <person name="Kalinowski J."/>
            <person name="Ruckert C."/>
        </authorList>
    </citation>
    <scope>NUCLEOTIDE SEQUENCE</scope>
    <source>
        <strain evidence="5">CGMCC 4.7278</strain>
    </source>
</reference>
<sequence length="212" mass="23374">MRGSLAQYVYEALRVDLTRFDPTQRLAAEPLARRYGVSRTPVREALARLVADGLVVRRRGGLFVHQPPAEQVAELYELRMVLELRGIERVREREVMRDELARWNRYAASPPTDALAADEQFHLELLGATGNSALPEALFEVFGRLRAARSLDRPDATRLAAMTTDHVAIARAVLAGDTTGATTLLTNHIRSGHERLARALNNPAATANTASA</sequence>
<dbReference type="PANTHER" id="PTHR43537:SF45">
    <property type="entry name" value="GNTR FAMILY REGULATORY PROTEIN"/>
    <property type="match status" value="1"/>
</dbReference>
<feature type="domain" description="HTH gntR-type" evidence="4">
    <location>
        <begin position="3"/>
        <end position="67"/>
    </location>
</feature>
<evidence type="ECO:0000313" key="6">
    <source>
        <dbReference type="Proteomes" id="UP000612956"/>
    </source>
</evidence>
<dbReference type="InterPro" id="IPR008920">
    <property type="entry name" value="TF_FadR/GntR_C"/>
</dbReference>
<dbReference type="InterPro" id="IPR011711">
    <property type="entry name" value="GntR_C"/>
</dbReference>
<dbReference type="SUPFAM" id="SSF48008">
    <property type="entry name" value="GntR ligand-binding domain-like"/>
    <property type="match status" value="1"/>
</dbReference>
<organism evidence="5 6">
    <name type="scientific">Nocardia camponoti</name>
    <dbReference type="NCBI Taxonomy" id="1616106"/>
    <lineage>
        <taxon>Bacteria</taxon>
        <taxon>Bacillati</taxon>
        <taxon>Actinomycetota</taxon>
        <taxon>Actinomycetes</taxon>
        <taxon>Mycobacteriales</taxon>
        <taxon>Nocardiaceae</taxon>
        <taxon>Nocardia</taxon>
    </lineage>
</organism>
<dbReference type="GO" id="GO:0003700">
    <property type="term" value="F:DNA-binding transcription factor activity"/>
    <property type="evidence" value="ECO:0007669"/>
    <property type="project" value="InterPro"/>
</dbReference>
<dbReference type="AlphaFoldDB" id="A0A917V9E3"/>
<keyword evidence="2" id="KW-0238">DNA-binding</keyword>
<dbReference type="PRINTS" id="PR00035">
    <property type="entry name" value="HTHGNTR"/>
</dbReference>
<dbReference type="GO" id="GO:0003677">
    <property type="term" value="F:DNA binding"/>
    <property type="evidence" value="ECO:0007669"/>
    <property type="project" value="UniProtKB-KW"/>
</dbReference>
<reference evidence="5" key="2">
    <citation type="submission" date="2020-09" db="EMBL/GenBank/DDBJ databases">
        <authorList>
            <person name="Sun Q."/>
            <person name="Zhou Y."/>
        </authorList>
    </citation>
    <scope>NUCLEOTIDE SEQUENCE</scope>
    <source>
        <strain evidence="5">CGMCC 4.7278</strain>
    </source>
</reference>
<dbReference type="InterPro" id="IPR036388">
    <property type="entry name" value="WH-like_DNA-bd_sf"/>
</dbReference>
<dbReference type="Gene3D" id="1.20.120.530">
    <property type="entry name" value="GntR ligand-binding domain-like"/>
    <property type="match status" value="1"/>
</dbReference>
<evidence type="ECO:0000256" key="3">
    <source>
        <dbReference type="ARBA" id="ARBA00023163"/>
    </source>
</evidence>
<evidence type="ECO:0000259" key="4">
    <source>
        <dbReference type="PROSITE" id="PS50949"/>
    </source>
</evidence>
<dbReference type="RefSeq" id="WP_188828964.1">
    <property type="nucleotide sequence ID" value="NZ_BMMW01000002.1"/>
</dbReference>
<keyword evidence="1" id="KW-0805">Transcription regulation</keyword>
<dbReference type="CDD" id="cd07377">
    <property type="entry name" value="WHTH_GntR"/>
    <property type="match status" value="1"/>
</dbReference>
<comment type="caution">
    <text evidence="5">The sequence shown here is derived from an EMBL/GenBank/DDBJ whole genome shotgun (WGS) entry which is preliminary data.</text>
</comment>
<keyword evidence="3" id="KW-0804">Transcription</keyword>
<protein>
    <submittedName>
        <fullName evidence="5">GntR family transcriptional regulator</fullName>
    </submittedName>
</protein>
<dbReference type="Pfam" id="PF00392">
    <property type="entry name" value="GntR"/>
    <property type="match status" value="1"/>
</dbReference>
<dbReference type="PANTHER" id="PTHR43537">
    <property type="entry name" value="TRANSCRIPTIONAL REGULATOR, GNTR FAMILY"/>
    <property type="match status" value="1"/>
</dbReference>
<dbReference type="Gene3D" id="1.10.10.10">
    <property type="entry name" value="Winged helix-like DNA-binding domain superfamily/Winged helix DNA-binding domain"/>
    <property type="match status" value="1"/>
</dbReference>
<dbReference type="Proteomes" id="UP000612956">
    <property type="component" value="Unassembled WGS sequence"/>
</dbReference>
<dbReference type="InterPro" id="IPR000524">
    <property type="entry name" value="Tscrpt_reg_HTH_GntR"/>
</dbReference>
<dbReference type="Pfam" id="PF07729">
    <property type="entry name" value="FCD"/>
    <property type="match status" value="1"/>
</dbReference>
<proteinExistence type="predicted"/>
<dbReference type="EMBL" id="BMMW01000002">
    <property type="protein sequence ID" value="GGK51403.1"/>
    <property type="molecule type" value="Genomic_DNA"/>
</dbReference>
<dbReference type="PROSITE" id="PS50949">
    <property type="entry name" value="HTH_GNTR"/>
    <property type="match status" value="1"/>
</dbReference>